<gene>
    <name evidence="1" type="ORF">CHARACLAT_022836</name>
</gene>
<sequence>MYQCDLPNNRVPKIACIALGSHGLVFTSLHISLCFIHNSFPASDHSNSLGLSAVSSPLKSCLLHNSEAKKCILFIRLLLLNCFPVKIISVAKVLTSSFFSVENKLPI</sequence>
<evidence type="ECO:0000313" key="1">
    <source>
        <dbReference type="EMBL" id="MED6284816.1"/>
    </source>
</evidence>
<organism evidence="1 2">
    <name type="scientific">Characodon lateralis</name>
    <dbReference type="NCBI Taxonomy" id="208331"/>
    <lineage>
        <taxon>Eukaryota</taxon>
        <taxon>Metazoa</taxon>
        <taxon>Chordata</taxon>
        <taxon>Craniata</taxon>
        <taxon>Vertebrata</taxon>
        <taxon>Euteleostomi</taxon>
        <taxon>Actinopterygii</taxon>
        <taxon>Neopterygii</taxon>
        <taxon>Teleostei</taxon>
        <taxon>Neoteleostei</taxon>
        <taxon>Acanthomorphata</taxon>
        <taxon>Ovalentaria</taxon>
        <taxon>Atherinomorphae</taxon>
        <taxon>Cyprinodontiformes</taxon>
        <taxon>Goodeidae</taxon>
        <taxon>Characodon</taxon>
    </lineage>
</organism>
<dbReference type="EMBL" id="JAHUTJ010051546">
    <property type="protein sequence ID" value="MED6284816.1"/>
    <property type="molecule type" value="Genomic_DNA"/>
</dbReference>
<reference evidence="1 2" key="1">
    <citation type="submission" date="2021-06" db="EMBL/GenBank/DDBJ databases">
        <authorList>
            <person name="Palmer J.M."/>
        </authorList>
    </citation>
    <scope>NUCLEOTIDE SEQUENCE [LARGE SCALE GENOMIC DNA]</scope>
    <source>
        <strain evidence="1 2">CL_MEX2019</strain>
        <tissue evidence="1">Muscle</tissue>
    </source>
</reference>
<keyword evidence="2" id="KW-1185">Reference proteome</keyword>
<comment type="caution">
    <text evidence="1">The sequence shown here is derived from an EMBL/GenBank/DDBJ whole genome shotgun (WGS) entry which is preliminary data.</text>
</comment>
<dbReference type="Proteomes" id="UP001352852">
    <property type="component" value="Unassembled WGS sequence"/>
</dbReference>
<protein>
    <submittedName>
        <fullName evidence="1">Uncharacterized protein</fullName>
    </submittedName>
</protein>
<evidence type="ECO:0000313" key="2">
    <source>
        <dbReference type="Proteomes" id="UP001352852"/>
    </source>
</evidence>
<accession>A0ABU7ECQ3</accession>
<proteinExistence type="predicted"/>
<name>A0ABU7ECQ3_9TELE</name>